<comment type="caution">
    <text evidence="1">The sequence shown here is derived from an EMBL/GenBank/DDBJ whole genome shotgun (WGS) entry which is preliminary data.</text>
</comment>
<dbReference type="RefSeq" id="WP_098406242.1">
    <property type="nucleotide sequence ID" value="NZ_PDJE01000001.1"/>
</dbReference>
<dbReference type="EMBL" id="PDJE01000001">
    <property type="protein sequence ID" value="PFG29698.1"/>
    <property type="molecule type" value="Genomic_DNA"/>
</dbReference>
<evidence type="ECO:0000313" key="1">
    <source>
        <dbReference type="EMBL" id="PFG29698.1"/>
    </source>
</evidence>
<protein>
    <submittedName>
        <fullName evidence="1">Uncharacterized protein</fullName>
    </submittedName>
</protein>
<name>A0A2A9DSN9_9MICO</name>
<gene>
    <name evidence="1" type="ORF">ATJ78_0613</name>
</gene>
<dbReference type="AlphaFoldDB" id="A0A2A9DSN9"/>
<proteinExistence type="predicted"/>
<accession>A0A2A9DSN9</accession>
<dbReference type="Proteomes" id="UP000221369">
    <property type="component" value="Unassembled WGS sequence"/>
</dbReference>
<sequence>MTISAEEAAHAPLVSDEQIEMRVSDLVGKAIKRQWWMLFLDENDVQLPHIVPVDGAPLVPDDAATQHSAEGMGAIMDELGAAQVILVWERPTGPTVAMPDRVWARSLAEAARRRGIRVRAQLISHSNGVRWLAPDDYLEHNLPS</sequence>
<organism evidence="1 2">
    <name type="scientific">Paramicrobacterium agarici</name>
    <dbReference type="NCBI Taxonomy" id="630514"/>
    <lineage>
        <taxon>Bacteria</taxon>
        <taxon>Bacillati</taxon>
        <taxon>Actinomycetota</taxon>
        <taxon>Actinomycetes</taxon>
        <taxon>Micrococcales</taxon>
        <taxon>Microbacteriaceae</taxon>
        <taxon>Paramicrobacterium</taxon>
    </lineage>
</organism>
<reference evidence="1 2" key="1">
    <citation type="submission" date="2017-10" db="EMBL/GenBank/DDBJ databases">
        <title>Sequencing the genomes of 1000 actinobacteria strains.</title>
        <authorList>
            <person name="Klenk H.-P."/>
        </authorList>
    </citation>
    <scope>NUCLEOTIDE SEQUENCE [LARGE SCALE GENOMIC DNA]</scope>
    <source>
        <strain evidence="1 2">DSM 21798</strain>
    </source>
</reference>
<keyword evidence="2" id="KW-1185">Reference proteome</keyword>
<evidence type="ECO:0000313" key="2">
    <source>
        <dbReference type="Proteomes" id="UP000221369"/>
    </source>
</evidence>